<gene>
    <name evidence="2" type="ORF">BO83DRAFT_443831</name>
</gene>
<name>A0A317VLT3_ASPEC</name>
<evidence type="ECO:0000256" key="1">
    <source>
        <dbReference type="SAM" id="MobiDB-lite"/>
    </source>
</evidence>
<dbReference type="GeneID" id="37058428"/>
<accession>A0A317VLT3</accession>
<feature type="region of interest" description="Disordered" evidence="1">
    <location>
        <begin position="312"/>
        <end position="334"/>
    </location>
</feature>
<comment type="caution">
    <text evidence="2">The sequence shown here is derived from an EMBL/GenBank/DDBJ whole genome shotgun (WGS) entry which is preliminary data.</text>
</comment>
<feature type="compositionally biased region" description="Low complexity" evidence="1">
    <location>
        <begin position="312"/>
        <end position="322"/>
    </location>
</feature>
<dbReference type="OrthoDB" id="3248508at2759"/>
<dbReference type="PANTHER" id="PTHR47842">
    <property type="entry name" value="EXPRESSED PROTEIN"/>
    <property type="match status" value="1"/>
</dbReference>
<sequence length="397" mass="44831">MKEHASDKSVLNAWRDASHSSNELPRHEGKRRLLLIYIHSFLGSEESFCNFPREVHNLLKVSLAQTHVTYTKIYPRYKSRGPIPLYIEHIFFFAGYRHNVALAESYTTAGHVPNSRIVGLVAFDTPFLGLHPRVSTTAAGRVFSKKAKNESMRTYQSSIDIRIANDDPTFDTNLTNDVDRTQWSGWDGARHFLAKHSGHLSRSVLQYVFSYYDHVGYDTRDSAVGAKRDESGGSVRLVNYYTTACPHSETTNGNDHVNKIILSHRTSQIHDYHVEDGVSALVLPDMRADVRGTVADNRSSDSLLATKSSSNRIDIRSSSSSCDSDEHENKREGSRLRPPGRLFCCVPETARREQILVPLRMEGMEEITAHQSMFLPLGTYYDRLVADAVAKIESWLL</sequence>
<reference evidence="2" key="1">
    <citation type="submission" date="2016-12" db="EMBL/GenBank/DDBJ databases">
        <title>The genomes of Aspergillus section Nigri reveals drivers in fungal speciation.</title>
        <authorList>
            <consortium name="DOE Joint Genome Institute"/>
            <person name="Vesth T.C."/>
            <person name="Nybo J."/>
            <person name="Theobald S."/>
            <person name="Brandl J."/>
            <person name="Frisvad J.C."/>
            <person name="Nielsen K.F."/>
            <person name="Lyhne E.K."/>
            <person name="Kogle M.E."/>
            <person name="Kuo A."/>
            <person name="Riley R."/>
            <person name="Clum A."/>
            <person name="Nolan M."/>
            <person name="Lipzen A."/>
            <person name="Salamov A."/>
            <person name="Henrissat B."/>
            <person name="Wiebenga A."/>
            <person name="De vries R.P."/>
            <person name="Grigoriev I.V."/>
            <person name="Mortensen U.H."/>
            <person name="Andersen M.R."/>
            <person name="Baker S.E."/>
        </authorList>
    </citation>
    <scope>NUCLEOTIDE SEQUENCE</scope>
    <source>
        <strain evidence="2">CBS 122712</strain>
    </source>
</reference>
<protein>
    <submittedName>
        <fullName evidence="2">Uncharacterized protein</fullName>
    </submittedName>
</protein>
<keyword evidence="3" id="KW-1185">Reference proteome</keyword>
<dbReference type="EMBL" id="MSFU01000010">
    <property type="protein sequence ID" value="PWY74805.1"/>
    <property type="molecule type" value="Genomic_DNA"/>
</dbReference>
<dbReference type="Proteomes" id="UP000246171">
    <property type="component" value="Unassembled WGS sequence"/>
</dbReference>
<dbReference type="VEuPathDB" id="FungiDB:BO83DRAFT_443831"/>
<dbReference type="AlphaFoldDB" id="A0A317VLT3"/>
<proteinExistence type="predicted"/>
<dbReference type="PANTHER" id="PTHR47842:SF3">
    <property type="entry name" value="DUF676 DOMAIN-CONTAINING PROTEIN"/>
    <property type="match status" value="1"/>
</dbReference>
<evidence type="ECO:0000313" key="3">
    <source>
        <dbReference type="Proteomes" id="UP000246171"/>
    </source>
</evidence>
<organism evidence="2 3">
    <name type="scientific">Aspergillus eucalypticola (strain CBS 122712 / IBT 29274)</name>
    <dbReference type="NCBI Taxonomy" id="1448314"/>
    <lineage>
        <taxon>Eukaryota</taxon>
        <taxon>Fungi</taxon>
        <taxon>Dikarya</taxon>
        <taxon>Ascomycota</taxon>
        <taxon>Pezizomycotina</taxon>
        <taxon>Eurotiomycetes</taxon>
        <taxon>Eurotiomycetidae</taxon>
        <taxon>Eurotiales</taxon>
        <taxon>Aspergillaceae</taxon>
        <taxon>Aspergillus</taxon>
        <taxon>Aspergillus subgen. Circumdati</taxon>
    </lineage>
</organism>
<evidence type="ECO:0000313" key="2">
    <source>
        <dbReference type="EMBL" id="PWY74805.1"/>
    </source>
</evidence>
<dbReference type="RefSeq" id="XP_025388900.1">
    <property type="nucleotide sequence ID" value="XM_025536466.1"/>
</dbReference>